<protein>
    <submittedName>
        <fullName evidence="2">Uncharacterized protein</fullName>
    </submittedName>
</protein>
<feature type="compositionally biased region" description="Low complexity" evidence="1">
    <location>
        <begin position="198"/>
        <end position="211"/>
    </location>
</feature>
<evidence type="ECO:0000313" key="3">
    <source>
        <dbReference type="Proteomes" id="UP000824890"/>
    </source>
</evidence>
<feature type="compositionally biased region" description="Basic and acidic residues" evidence="1">
    <location>
        <begin position="53"/>
        <end position="66"/>
    </location>
</feature>
<dbReference type="EMBL" id="JAGKQM010000003">
    <property type="protein sequence ID" value="KAH0931581.1"/>
    <property type="molecule type" value="Genomic_DNA"/>
</dbReference>
<name>A0ABQ8DT03_BRANA</name>
<sequence>MPMGDFEGDNGKQPVIYDLRCQRRQMATMEIPADPPPEIQRVVKSWVGVVQKKQNEKVEGSKEKGKSGGAQEGSEMGNMEERCSEDEGNKEIEEGEITGWEKVAGEKIGRSPISQSLMYGQVTIATPSRFAALRNTNEKGEEIDEEQTEEMEEMDKEEEVEDIYQSRAEESLVGVRARHPVGVRAGYLVGVRARSGTSSRSESWLPSRSES</sequence>
<feature type="region of interest" description="Disordered" evidence="1">
    <location>
        <begin position="192"/>
        <end position="211"/>
    </location>
</feature>
<feature type="compositionally biased region" description="Acidic residues" evidence="1">
    <location>
        <begin position="141"/>
        <end position="159"/>
    </location>
</feature>
<proteinExistence type="predicted"/>
<evidence type="ECO:0000313" key="2">
    <source>
        <dbReference type="EMBL" id="KAH0931581.1"/>
    </source>
</evidence>
<reference evidence="2 3" key="1">
    <citation type="submission" date="2021-05" db="EMBL/GenBank/DDBJ databases">
        <title>Genome Assembly of Synthetic Allotetraploid Brassica napus Reveals Homoeologous Exchanges between Subgenomes.</title>
        <authorList>
            <person name="Davis J.T."/>
        </authorList>
    </citation>
    <scope>NUCLEOTIDE SEQUENCE [LARGE SCALE GENOMIC DNA]</scope>
    <source>
        <strain evidence="3">cv. Da-Ae</strain>
        <tissue evidence="2">Seedling</tissue>
    </source>
</reference>
<organism evidence="2 3">
    <name type="scientific">Brassica napus</name>
    <name type="common">Rape</name>
    <dbReference type="NCBI Taxonomy" id="3708"/>
    <lineage>
        <taxon>Eukaryota</taxon>
        <taxon>Viridiplantae</taxon>
        <taxon>Streptophyta</taxon>
        <taxon>Embryophyta</taxon>
        <taxon>Tracheophyta</taxon>
        <taxon>Spermatophyta</taxon>
        <taxon>Magnoliopsida</taxon>
        <taxon>eudicotyledons</taxon>
        <taxon>Gunneridae</taxon>
        <taxon>Pentapetalae</taxon>
        <taxon>rosids</taxon>
        <taxon>malvids</taxon>
        <taxon>Brassicales</taxon>
        <taxon>Brassicaceae</taxon>
        <taxon>Brassiceae</taxon>
        <taxon>Brassica</taxon>
    </lineage>
</organism>
<feature type="compositionally biased region" description="Basic and acidic residues" evidence="1">
    <location>
        <begin position="79"/>
        <end position="92"/>
    </location>
</feature>
<keyword evidence="3" id="KW-1185">Reference proteome</keyword>
<feature type="region of interest" description="Disordered" evidence="1">
    <location>
        <begin position="133"/>
        <end position="159"/>
    </location>
</feature>
<feature type="region of interest" description="Disordered" evidence="1">
    <location>
        <begin position="53"/>
        <end position="103"/>
    </location>
</feature>
<dbReference type="Proteomes" id="UP000824890">
    <property type="component" value="Unassembled WGS sequence"/>
</dbReference>
<evidence type="ECO:0000256" key="1">
    <source>
        <dbReference type="SAM" id="MobiDB-lite"/>
    </source>
</evidence>
<accession>A0ABQ8DT03</accession>
<gene>
    <name evidence="2" type="ORF">HID58_008698</name>
</gene>
<comment type="caution">
    <text evidence="2">The sequence shown here is derived from an EMBL/GenBank/DDBJ whole genome shotgun (WGS) entry which is preliminary data.</text>
</comment>